<evidence type="ECO:0000256" key="2">
    <source>
        <dbReference type="SAM" id="Phobius"/>
    </source>
</evidence>
<reference evidence="3" key="1">
    <citation type="submission" date="2022-04" db="EMBL/GenBank/DDBJ databases">
        <title>Carnegiea gigantea Genome sequencing and assembly v2.</title>
        <authorList>
            <person name="Copetti D."/>
            <person name="Sanderson M.J."/>
            <person name="Burquez A."/>
            <person name="Wojciechowski M.F."/>
        </authorList>
    </citation>
    <scope>NUCLEOTIDE SEQUENCE</scope>
    <source>
        <strain evidence="3">SGP5-SGP5p</strain>
        <tissue evidence="3">Aerial part</tissue>
    </source>
</reference>
<keyword evidence="2" id="KW-0472">Membrane</keyword>
<dbReference type="Gene3D" id="3.40.50.1110">
    <property type="entry name" value="SGNH hydrolase"/>
    <property type="match status" value="1"/>
</dbReference>
<dbReference type="InterPro" id="IPR036514">
    <property type="entry name" value="SGNH_hydro_sf"/>
</dbReference>
<accession>A0A9Q1JV57</accession>
<keyword evidence="1" id="KW-0732">Signal</keyword>
<evidence type="ECO:0000313" key="3">
    <source>
        <dbReference type="EMBL" id="KAJ8431660.1"/>
    </source>
</evidence>
<dbReference type="PANTHER" id="PTHR45966:SF4">
    <property type="entry name" value="GDSL ESTERASE_LIPASE 5"/>
    <property type="match status" value="1"/>
</dbReference>
<dbReference type="EMBL" id="JAKOGI010000674">
    <property type="protein sequence ID" value="KAJ8431660.1"/>
    <property type="molecule type" value="Genomic_DNA"/>
</dbReference>
<feature type="transmembrane region" description="Helical" evidence="2">
    <location>
        <begin position="12"/>
        <end position="44"/>
    </location>
</feature>
<dbReference type="PANTHER" id="PTHR45966">
    <property type="entry name" value="GDSL-LIKE LIPASE/ACYLHYDROLASE"/>
    <property type="match status" value="1"/>
</dbReference>
<dbReference type="AlphaFoldDB" id="A0A9Q1JV57"/>
<protein>
    <submittedName>
        <fullName evidence="3">Uncharacterized protein</fullName>
    </submittedName>
</protein>
<comment type="caution">
    <text evidence="3">The sequence shown here is derived from an EMBL/GenBank/DDBJ whole genome shotgun (WGS) entry which is preliminary data.</text>
</comment>
<keyword evidence="4" id="KW-1185">Reference proteome</keyword>
<sequence length="164" mass="18323">MLGTTITSVLQLVLLLIFILMASLSSTTPLAASLMVALVMIFLVPEDANIPFIPPFLEPRQSQFSYGQTLHREVLVIDLLMQVQNYKKMQEWLISKLGEVGARERLTRAVYMFSVGTNDYPTLVLGINPLLITYTPSQYVDMVIGNITSVVTEIYKTGGRKLHS</sequence>
<gene>
    <name evidence="3" type="ORF">Cgig2_024132</name>
</gene>
<keyword evidence="2" id="KW-0812">Transmembrane</keyword>
<dbReference type="GO" id="GO:0016298">
    <property type="term" value="F:lipase activity"/>
    <property type="evidence" value="ECO:0007669"/>
    <property type="project" value="TreeGrafter"/>
</dbReference>
<name>A0A9Q1JV57_9CARY</name>
<dbReference type="OrthoDB" id="1747022at2759"/>
<evidence type="ECO:0000256" key="1">
    <source>
        <dbReference type="ARBA" id="ARBA00022729"/>
    </source>
</evidence>
<proteinExistence type="predicted"/>
<evidence type="ECO:0000313" key="4">
    <source>
        <dbReference type="Proteomes" id="UP001153076"/>
    </source>
</evidence>
<organism evidence="3 4">
    <name type="scientific">Carnegiea gigantea</name>
    <dbReference type="NCBI Taxonomy" id="171969"/>
    <lineage>
        <taxon>Eukaryota</taxon>
        <taxon>Viridiplantae</taxon>
        <taxon>Streptophyta</taxon>
        <taxon>Embryophyta</taxon>
        <taxon>Tracheophyta</taxon>
        <taxon>Spermatophyta</taxon>
        <taxon>Magnoliopsida</taxon>
        <taxon>eudicotyledons</taxon>
        <taxon>Gunneridae</taxon>
        <taxon>Pentapetalae</taxon>
        <taxon>Caryophyllales</taxon>
        <taxon>Cactineae</taxon>
        <taxon>Cactaceae</taxon>
        <taxon>Cactoideae</taxon>
        <taxon>Echinocereeae</taxon>
        <taxon>Carnegiea</taxon>
    </lineage>
</organism>
<dbReference type="Proteomes" id="UP001153076">
    <property type="component" value="Unassembled WGS sequence"/>
</dbReference>
<dbReference type="InterPro" id="IPR044552">
    <property type="entry name" value="GLIP1-5/GLL25"/>
</dbReference>
<keyword evidence="2" id="KW-1133">Transmembrane helix</keyword>